<dbReference type="EC" id="2.4.1.25" evidence="3 10"/>
<evidence type="ECO:0000256" key="4">
    <source>
        <dbReference type="ARBA" id="ARBA00020295"/>
    </source>
</evidence>
<evidence type="ECO:0000256" key="1">
    <source>
        <dbReference type="ARBA" id="ARBA00000439"/>
    </source>
</evidence>
<evidence type="ECO:0000256" key="7">
    <source>
        <dbReference type="ARBA" id="ARBA00023277"/>
    </source>
</evidence>
<dbReference type="PANTHER" id="PTHR32438">
    <property type="entry name" value="4-ALPHA-GLUCANOTRANSFERASE DPE1, CHLOROPLASTIC/AMYLOPLASTIC"/>
    <property type="match status" value="1"/>
</dbReference>
<evidence type="ECO:0000256" key="3">
    <source>
        <dbReference type="ARBA" id="ARBA00012560"/>
    </source>
</evidence>
<evidence type="ECO:0000313" key="13">
    <source>
        <dbReference type="Proteomes" id="UP000323502"/>
    </source>
</evidence>
<dbReference type="AlphaFoldDB" id="A0A1G7RMX9"/>
<sequence>MTDLTARAEAAGLCVEWEDADGRQQRVSDAMLEAILACLRTNGDAAPFVTADVGRPIALPAHLAGLAGELDFEDGIRRSVAIGGDGALPPIAEPGYHRLLAGGETWTIAVAPLRCPAVPGEALWATAVQLPSLRGETPGAFGDFGTLAQAMRAVGEAGAAAVAISPTHALFPADATRYSPYAPSSRLYRNVLFAPAGTAAPSDGDDLIDWSAAIPDRLRDLRIDYDRRSEEDRAAVAAFRTPERHAHATFDALHTYFHQRDRATGWRDWPEAFHDAGGPAVARFVADHTDAIDFYLYLQWRAETAFAAAGEAGRAAGMPIGLIADLAIGVSGDGSDGWSRRDELLTGLSIGAPPDPLGPDGQNWGITALCPFALRRTGFAPFIATLRSAFAHAGGLRIDHALGLKRLWVIPEGESADKGAYLQMPFEDLLRILKIEAHRAGAIVIGEDLGTVPPGFRDTMAEAGLLGMRVLPFERDEDGGFVTPAEWDREAVAMTGTHDIATVAGWWLGRDIAWRARIADRSAEPDMAQRVDDRTALWRACAGDAPEPTDPQLVVDAAIARVAATPCPVALIPVEDLLGLEEQPNLPGTIDEHPNWRRRLPDTTPALLARPAVAARIHTLNHRTPA</sequence>
<dbReference type="OrthoDB" id="9761577at2"/>
<keyword evidence="7 10" id="KW-0119">Carbohydrate metabolism</keyword>
<keyword evidence="5 10" id="KW-0328">Glycosyltransferase</keyword>
<evidence type="ECO:0000256" key="2">
    <source>
        <dbReference type="ARBA" id="ARBA00005684"/>
    </source>
</evidence>
<dbReference type="InterPro" id="IPR003385">
    <property type="entry name" value="Glyco_hydro_77"/>
</dbReference>
<dbReference type="EMBL" id="FNBI01000012">
    <property type="protein sequence ID" value="SDG11450.1"/>
    <property type="molecule type" value="Genomic_DNA"/>
</dbReference>
<proteinExistence type="inferred from homology"/>
<dbReference type="Proteomes" id="UP000323502">
    <property type="component" value="Unassembled WGS sequence"/>
</dbReference>
<evidence type="ECO:0000256" key="8">
    <source>
        <dbReference type="ARBA" id="ARBA00031423"/>
    </source>
</evidence>
<reference evidence="12 13" key="1">
    <citation type="submission" date="2016-10" db="EMBL/GenBank/DDBJ databases">
        <authorList>
            <person name="Varghese N."/>
            <person name="Submissions S."/>
        </authorList>
    </citation>
    <scope>NUCLEOTIDE SEQUENCE [LARGE SCALE GENOMIC DNA]</scope>
    <source>
        <strain evidence="12 13">S7-754</strain>
    </source>
</reference>
<accession>A0A1G7RMX9</accession>
<evidence type="ECO:0000313" key="12">
    <source>
        <dbReference type="EMBL" id="SDG11450.1"/>
    </source>
</evidence>
<dbReference type="NCBIfam" id="TIGR00217">
    <property type="entry name" value="malQ"/>
    <property type="match status" value="1"/>
</dbReference>
<evidence type="ECO:0000256" key="9">
    <source>
        <dbReference type="ARBA" id="ARBA00031501"/>
    </source>
</evidence>
<evidence type="ECO:0000313" key="11">
    <source>
        <dbReference type="EMBL" id="MWC44501.1"/>
    </source>
</evidence>
<reference evidence="11 14" key="2">
    <citation type="submission" date="2019-12" db="EMBL/GenBank/DDBJ databases">
        <authorList>
            <person name="Zheng J."/>
        </authorList>
    </citation>
    <scope>NUCLEOTIDE SEQUENCE [LARGE SCALE GENOMIC DNA]</scope>
    <source>
        <strain evidence="11 14">DSM 27347</strain>
    </source>
</reference>
<dbReference type="GO" id="GO:0004134">
    <property type="term" value="F:4-alpha-glucanotransferase activity"/>
    <property type="evidence" value="ECO:0007669"/>
    <property type="project" value="UniProtKB-EC"/>
</dbReference>
<keyword evidence="13" id="KW-1185">Reference proteome</keyword>
<dbReference type="RefSeq" id="WP_149683510.1">
    <property type="nucleotide sequence ID" value="NZ_FNBI01000012.1"/>
</dbReference>
<comment type="catalytic activity">
    <reaction evidence="1 10">
        <text>Transfers a segment of a (1-&gt;4)-alpha-D-glucan to a new position in an acceptor, which may be glucose or a (1-&gt;4)-alpha-D-glucan.</text>
        <dbReference type="EC" id="2.4.1.25"/>
    </reaction>
</comment>
<dbReference type="GO" id="GO:0005975">
    <property type="term" value="P:carbohydrate metabolic process"/>
    <property type="evidence" value="ECO:0007669"/>
    <property type="project" value="InterPro"/>
</dbReference>
<protein>
    <recommendedName>
        <fullName evidence="4 10">4-alpha-glucanotransferase</fullName>
        <ecNumber evidence="3 10">2.4.1.25</ecNumber>
    </recommendedName>
    <alternativeName>
        <fullName evidence="8 10">Amylomaltase</fullName>
    </alternativeName>
    <alternativeName>
        <fullName evidence="9 10">Disproportionating enzyme</fullName>
    </alternativeName>
</protein>
<evidence type="ECO:0000256" key="10">
    <source>
        <dbReference type="RuleBase" id="RU361207"/>
    </source>
</evidence>
<dbReference type="InterPro" id="IPR017853">
    <property type="entry name" value="GH"/>
</dbReference>
<dbReference type="SUPFAM" id="SSF51445">
    <property type="entry name" value="(Trans)glycosidases"/>
    <property type="match status" value="1"/>
</dbReference>
<dbReference type="EMBL" id="WSUT01000005">
    <property type="protein sequence ID" value="MWC44501.1"/>
    <property type="molecule type" value="Genomic_DNA"/>
</dbReference>
<gene>
    <name evidence="11" type="primary">malQ</name>
    <name evidence="11" type="ORF">GQR91_12680</name>
    <name evidence="12" type="ORF">SAMN05216557_1129</name>
</gene>
<organism evidence="12 13">
    <name type="scientific">Sphingomonas carotinifaciens</name>
    <dbReference type="NCBI Taxonomy" id="1166323"/>
    <lineage>
        <taxon>Bacteria</taxon>
        <taxon>Pseudomonadati</taxon>
        <taxon>Pseudomonadota</taxon>
        <taxon>Alphaproteobacteria</taxon>
        <taxon>Sphingomonadales</taxon>
        <taxon>Sphingomonadaceae</taxon>
        <taxon>Sphingomonas</taxon>
    </lineage>
</organism>
<evidence type="ECO:0000256" key="5">
    <source>
        <dbReference type="ARBA" id="ARBA00022676"/>
    </source>
</evidence>
<comment type="similarity">
    <text evidence="2 10">Belongs to the disproportionating enzyme family.</text>
</comment>
<dbReference type="Proteomes" id="UP000436801">
    <property type="component" value="Unassembled WGS sequence"/>
</dbReference>
<dbReference type="Gene3D" id="3.20.20.80">
    <property type="entry name" value="Glycosidases"/>
    <property type="match status" value="1"/>
</dbReference>
<evidence type="ECO:0000256" key="6">
    <source>
        <dbReference type="ARBA" id="ARBA00022679"/>
    </source>
</evidence>
<name>A0A1G7RMX9_9SPHN</name>
<dbReference type="Pfam" id="PF02446">
    <property type="entry name" value="Glyco_hydro_77"/>
    <property type="match status" value="1"/>
</dbReference>
<dbReference type="PANTHER" id="PTHR32438:SF5">
    <property type="entry name" value="4-ALPHA-GLUCANOTRANSFERASE DPE1, CHLOROPLASTIC_AMYLOPLASTIC"/>
    <property type="match status" value="1"/>
</dbReference>
<keyword evidence="6 10" id="KW-0808">Transferase</keyword>
<evidence type="ECO:0000313" key="14">
    <source>
        <dbReference type="Proteomes" id="UP000436801"/>
    </source>
</evidence>